<dbReference type="RefSeq" id="WP_066198012.1">
    <property type="nucleotide sequence ID" value="NZ_JAFDQP010000004.1"/>
</dbReference>
<evidence type="ECO:0000259" key="2">
    <source>
        <dbReference type="Pfam" id="PF00561"/>
    </source>
</evidence>
<proteinExistence type="predicted"/>
<organism evidence="3 4">
    <name type="scientific">Cytobacillus horneckiae</name>
    <dbReference type="NCBI Taxonomy" id="549687"/>
    <lineage>
        <taxon>Bacteria</taxon>
        <taxon>Bacillati</taxon>
        <taxon>Bacillota</taxon>
        <taxon>Bacilli</taxon>
        <taxon>Bacillales</taxon>
        <taxon>Bacillaceae</taxon>
        <taxon>Cytobacillus</taxon>
    </lineage>
</organism>
<feature type="domain" description="AB hydrolase-1" evidence="2">
    <location>
        <begin position="62"/>
        <end position="200"/>
    </location>
</feature>
<keyword evidence="1" id="KW-0732">Signal</keyword>
<dbReference type="InterPro" id="IPR000073">
    <property type="entry name" value="AB_hydrolase_1"/>
</dbReference>
<protein>
    <recommendedName>
        <fullName evidence="2">AB hydrolase-1 domain-containing protein</fullName>
    </recommendedName>
</protein>
<dbReference type="InterPro" id="IPR029058">
    <property type="entry name" value="AB_hydrolase_fold"/>
</dbReference>
<keyword evidence="4" id="KW-1185">Reference proteome</keyword>
<comment type="caution">
    <text evidence="3">The sequence shown here is derived from an EMBL/GenBank/DDBJ whole genome shotgun (WGS) entry which is preliminary data.</text>
</comment>
<dbReference type="Proteomes" id="UP000233343">
    <property type="component" value="Unassembled WGS sequence"/>
</dbReference>
<evidence type="ECO:0000313" key="3">
    <source>
        <dbReference type="EMBL" id="PKG29391.1"/>
    </source>
</evidence>
<reference evidence="3 4" key="1">
    <citation type="journal article" date="2010" name="Int. J. Syst. Evol. Microbiol.">
        <title>Bacillus horneckiae sp. nov., isolated from a spacecraft-assembly clean room.</title>
        <authorList>
            <person name="Vaishampayan P."/>
            <person name="Probst A."/>
            <person name="Krishnamurthi S."/>
            <person name="Ghosh S."/>
            <person name="Osman S."/>
            <person name="McDowall A."/>
            <person name="Ruckmani A."/>
            <person name="Mayilraj S."/>
            <person name="Venkateswaran K."/>
        </authorList>
    </citation>
    <scope>NUCLEOTIDE SEQUENCE [LARGE SCALE GENOMIC DNA]</scope>
    <source>
        <strain evidence="4">1PO1SC</strain>
    </source>
</reference>
<dbReference type="AlphaFoldDB" id="A0A2N0ZIS2"/>
<feature type="signal peptide" evidence="1">
    <location>
        <begin position="1"/>
        <end position="26"/>
    </location>
</feature>
<dbReference type="SUPFAM" id="SSF53474">
    <property type="entry name" value="alpha/beta-Hydrolases"/>
    <property type="match status" value="1"/>
</dbReference>
<dbReference type="Pfam" id="PF00561">
    <property type="entry name" value="Abhydrolase_1"/>
    <property type="match status" value="1"/>
</dbReference>
<gene>
    <name evidence="3" type="ORF">CWS20_08965</name>
</gene>
<evidence type="ECO:0000313" key="4">
    <source>
        <dbReference type="Proteomes" id="UP000233343"/>
    </source>
</evidence>
<name>A0A2N0ZIS2_9BACI</name>
<accession>A0A2N0ZIS2</accession>
<dbReference type="EMBL" id="PISD01000016">
    <property type="protein sequence ID" value="PKG29391.1"/>
    <property type="molecule type" value="Genomic_DNA"/>
</dbReference>
<feature type="chain" id="PRO_5039003333" description="AB hydrolase-1 domain-containing protein" evidence="1">
    <location>
        <begin position="27"/>
        <end position="527"/>
    </location>
</feature>
<dbReference type="ESTHER" id="9baci-a0a2n0zis2">
    <property type="family name" value="BlEst2-lipase-like"/>
</dbReference>
<dbReference type="Gene3D" id="3.40.50.1820">
    <property type="entry name" value="alpha/beta hydrolase"/>
    <property type="match status" value="1"/>
</dbReference>
<sequence length="527" mass="57596">MIYLKKIVSLVSFVSLLFFAVSPVTASAQNELTGKLKPPGESFTPGDWFLGSTPPNLDPNKPPIVFVQGKNGSSTSWYGETEYHGVNDMYTKAYEAGYQTVFVQLYDAAGNGSSSQYANGELLASLLQDISQHFNGKKVNIIAHSKGGPDTQAALIHYGAHQYVGRVFTLGSPHHGSHLADLAYSWWAGWLGTLLGQKDDGTYSLQVGEMAHFRSLTDNHSNALKNKYYTVAGTNKGPAMSALWMGGQYLSSHGSNDGLVNEWSTLLPYGNHLFTDSAIDHDRIRMGSAVFSRIEPQLRTASIAGVSMKSKAAIDKEQVISTEESYYVHGGQLLQNQTVSNRFFVNDETLEHVNVLTASAIDHIKMISPSGKVYQSIADISGEETSFFNGAAIHSFKNINTEQGEWQIDMNTNEQQNAYLLTVQYSEHSPIKMDMVGMAKGNSAAFSITASQTLKNLSFDIHLTDESGKVYSTPSSIQEVNQAHFIGQLPAVSNSGVYNVTIDIKGQTNKGAPFNRTIIRSVYIEKP</sequence>
<evidence type="ECO:0000256" key="1">
    <source>
        <dbReference type="SAM" id="SignalP"/>
    </source>
</evidence>